<keyword evidence="4" id="KW-0560">Oxidoreductase</keyword>
<keyword evidence="5" id="KW-0503">Monooxygenase</keyword>
<name>A0ABR1NQ92_DIAER</name>
<evidence type="ECO:0000256" key="4">
    <source>
        <dbReference type="ARBA" id="ARBA00023002"/>
    </source>
</evidence>
<dbReference type="Pfam" id="PF01494">
    <property type="entry name" value="FAD_binding_3"/>
    <property type="match status" value="1"/>
</dbReference>
<evidence type="ECO:0000313" key="8">
    <source>
        <dbReference type="Proteomes" id="UP001430848"/>
    </source>
</evidence>
<comment type="cofactor">
    <cofactor evidence="1">
        <name>FAD</name>
        <dbReference type="ChEBI" id="CHEBI:57692"/>
    </cofactor>
</comment>
<keyword evidence="3" id="KW-0274">FAD</keyword>
<dbReference type="PRINTS" id="PR00420">
    <property type="entry name" value="RNGMNOXGNASE"/>
</dbReference>
<dbReference type="PANTHER" id="PTHR47178:SF2">
    <property type="entry name" value="FAD-BINDING DOMAIN-CONTAINING PROTEIN"/>
    <property type="match status" value="1"/>
</dbReference>
<keyword evidence="8" id="KW-1185">Reference proteome</keyword>
<evidence type="ECO:0000256" key="3">
    <source>
        <dbReference type="ARBA" id="ARBA00022827"/>
    </source>
</evidence>
<dbReference type="EMBL" id="JAKNSF020000151">
    <property type="protein sequence ID" value="KAK7711006.1"/>
    <property type="molecule type" value="Genomic_DNA"/>
</dbReference>
<organism evidence="7 8">
    <name type="scientific">Diaporthe eres</name>
    <name type="common">Phomopsis oblonga</name>
    <dbReference type="NCBI Taxonomy" id="83184"/>
    <lineage>
        <taxon>Eukaryota</taxon>
        <taxon>Fungi</taxon>
        <taxon>Dikarya</taxon>
        <taxon>Ascomycota</taxon>
        <taxon>Pezizomycotina</taxon>
        <taxon>Sordariomycetes</taxon>
        <taxon>Sordariomycetidae</taxon>
        <taxon>Diaporthales</taxon>
        <taxon>Diaporthaceae</taxon>
        <taxon>Diaporthe</taxon>
        <taxon>Diaporthe eres species complex</taxon>
    </lineage>
</organism>
<dbReference type="Gene3D" id="3.50.50.60">
    <property type="entry name" value="FAD/NAD(P)-binding domain"/>
    <property type="match status" value="1"/>
</dbReference>
<gene>
    <name evidence="7" type="ORF">SLS63_012795</name>
</gene>
<evidence type="ECO:0000256" key="1">
    <source>
        <dbReference type="ARBA" id="ARBA00001974"/>
    </source>
</evidence>
<accession>A0ABR1NQ92</accession>
<protein>
    <recommendedName>
        <fullName evidence="6">FAD-binding domain-containing protein</fullName>
    </recommendedName>
</protein>
<keyword evidence="2" id="KW-0285">Flavoprotein</keyword>
<reference evidence="7 8" key="1">
    <citation type="submission" date="2024-02" db="EMBL/GenBank/DDBJ databases">
        <title>De novo assembly and annotation of 12 fungi associated with fruit tree decline syndrome in Ontario, Canada.</title>
        <authorList>
            <person name="Sulman M."/>
            <person name="Ellouze W."/>
            <person name="Ilyukhin E."/>
        </authorList>
    </citation>
    <scope>NUCLEOTIDE SEQUENCE [LARGE SCALE GENOMIC DNA]</scope>
    <source>
        <strain evidence="7 8">M169</strain>
    </source>
</reference>
<dbReference type="InterPro" id="IPR002938">
    <property type="entry name" value="FAD-bd"/>
</dbReference>
<evidence type="ECO:0000313" key="7">
    <source>
        <dbReference type="EMBL" id="KAK7711006.1"/>
    </source>
</evidence>
<dbReference type="SUPFAM" id="SSF51905">
    <property type="entry name" value="FAD/NAD(P)-binding domain"/>
    <property type="match status" value="1"/>
</dbReference>
<evidence type="ECO:0000256" key="5">
    <source>
        <dbReference type="ARBA" id="ARBA00023033"/>
    </source>
</evidence>
<dbReference type="PANTHER" id="PTHR47178">
    <property type="entry name" value="MONOOXYGENASE, FAD-BINDING"/>
    <property type="match status" value="1"/>
</dbReference>
<evidence type="ECO:0000256" key="2">
    <source>
        <dbReference type="ARBA" id="ARBA00022630"/>
    </source>
</evidence>
<sequence length="364" mass="40024">MANFKVLIIGGGNCGLAIATGLKQLTENEKSLRGVPYVDALTGELIAEIPMQGVNRVSRMKLRRFLTHEQNLNIKFEKTLSQLSVDPQGRVTADFRDGTSDTGDLVVGCDGSHSIVRQFLVGAEAAELQPVDLTMINFPLGNYTADEARLLQTLHPIFKIAAHPERPGNAILAALDIEDFDDPTSWKFQNYIGWWGPPYAKDLQDMKTRVKYYKSFISSFCEPFRTAGLKLGDGDSIPIYPGQQWSPDMAWDNRGGRVTLAGDAAHSMVPQRGQGLNNAMKDAANLVGAIKEALSTREKTLKDAIDAYESEMKPRGVREVNLSLEQARKASNSKAIKESPIFKIGWKPGEIKNATKQGEVSARS</sequence>
<dbReference type="Proteomes" id="UP001430848">
    <property type="component" value="Unassembled WGS sequence"/>
</dbReference>
<dbReference type="InterPro" id="IPR036188">
    <property type="entry name" value="FAD/NAD-bd_sf"/>
</dbReference>
<comment type="caution">
    <text evidence="7">The sequence shown here is derived from an EMBL/GenBank/DDBJ whole genome shotgun (WGS) entry which is preliminary data.</text>
</comment>
<evidence type="ECO:0000259" key="6">
    <source>
        <dbReference type="Pfam" id="PF01494"/>
    </source>
</evidence>
<proteinExistence type="predicted"/>
<feature type="domain" description="FAD-binding" evidence="6">
    <location>
        <begin position="249"/>
        <end position="318"/>
    </location>
</feature>